<dbReference type="Pfam" id="PF01975">
    <property type="entry name" value="SurE"/>
    <property type="match status" value="1"/>
</dbReference>
<dbReference type="STRING" id="983967.A0A1E4SVY9"/>
<feature type="compositionally biased region" description="Basic residues" evidence="1">
    <location>
        <begin position="795"/>
        <end position="805"/>
    </location>
</feature>
<sequence>MQFSSLLALATILITNASAKNILLTNDDGWAATNIRALYRDLKNAGHNVVMVAPAVQYSGNGGRFIIPSTNTLTTGALFDYPPAGSPAWGHEEDDLNAWYFSGSPAACVAMGLDYVIPTYFNNMTIDLVVGGPNEGTNMGQRDFALSGTMGATYYATERGYPAMAISGSNGNNSFFKDNLDDNEKNAYNIYAKASLKIIDTLFDSQVDGERLLPLSTALNVNYPSAGDDLSSDCYDLTFKKARLTGSNSLVYYGVYNETTGLIASKPISSKAVQQCLTGDCDLPDEFTIIGNNQCEGTIAAFTLDLDSNLSLLAETENLFSEKRHNSQSYILQGVSTKRGNIFTPNSSTNTSTTNHLTVQRNKLSKTPTPTISNFEVPASPKTKAIAKVFEAGDMSVAGSSELNEIPQTSRTNIQHSSSSNKTNSNRHNRRQSTETVMSQPPPLTQQQQPPQQRIITEEEQILASNLQETYKAILKLEVETQQGCAEVNARLIENDAGAEITPQLWLVYKSVIQLLDQYYDFLLYALSPSSARAGKPLVTNYRILRRMWVYGVVSFLEVLKNVAAIFVEHEVCGCFISYAFNIIGCLTDAQLGVEGWWAEKLGDLSRMAIALYPANYMDWKVSSVYWYQLAMKTQFGHGKIYYHMCTVESDNLEALVDIGKSVTCRDPFVPTPQYLRMIVDNVCSQRNILSSIEMAMIDFVKIHKILMMPNYNTNQEMANLVSHYSLHFGLDSSSVDFFQLRGDLGTSLSIDKVNFWFQKSANFALCNISHLIGFGDSKNPFAKLFELPEALKQRKDKKDKRRKSKNDNSNDESNSKLNDFEAINNSTASEQDENSWFLLLDFINKGVLELSMIMLKNYITGPIQTSTPHIIVWMYFIISVGEATKKYPLGKQMFNYFITRYIPWAKLVPYLNDILCIVRSDPEMRKILKEHTLSFPNSQSGDRKEILKYLSDNERLWEVWKCWGSLWFDNISLKRDYATVYEAGVKSDIFDLPTSGLRYDPKNDAHRYIRLILLGTYIADNFPEFGLIRSHNVFKFKVNHEALLCESSITSVAYFSQDLRFQNLFEKPHSALTIVNEEDIIPVTDPLIWCGEGEIPAALPTWTLNSYGFMTEYFNKNYSNSGPAQNNYTTSSDHNGMNFNELRSLRRSSDASVADSATRAVIIIRQLYNDKDILPVRADGTKASTLNETLEFQKNQNWRSNTDEIIMKAIKLNDDLGKSLLYKTGSHSYDIPKKTRELEIAALLAKLEAKPTFNPNLKFDPKKHIIFSDEKFEGTKTVTLQEIGINKTRTAPVCDFAAAYPFPLISQECADMLLWELFQPDVIDKWARLTNAGLSKGATRLDFHVGAHCRMKAKFSHDFYNSPELSAIVSKVVGFKVSNIYDSEVGHTNVSLASLDPEEARSKLSAASMIEEYKSQNEKKGHEIPSTLGLHYDSVTFALVVMLDLGEGAVGGETGIITGDDKVFRVPDPKVGYATLIQGMVLRHVATKPVSNSNRITGVCGFQSAGPEILDNCRITSTKPSVLPRMPYNQFYRDWFDFRFKNLANHLKYQREQVMERFEKGEEFDQLAMIDICKNMEKYLHDSWKEMEAVHNPPYPPPEFQMPYDQLPDN</sequence>
<dbReference type="InterPro" id="IPR036523">
    <property type="entry name" value="SurE-like_sf"/>
</dbReference>
<reference evidence="5" key="1">
    <citation type="submission" date="2016-04" db="EMBL/GenBank/DDBJ databases">
        <title>Comparative genomics of biotechnologically important yeasts.</title>
        <authorList>
            <consortium name="DOE Joint Genome Institute"/>
            <person name="Riley R."/>
            <person name="Haridas S."/>
            <person name="Wolfe K.H."/>
            <person name="Lopes M.R."/>
            <person name="Hittinger C.T."/>
            <person name="Goker M."/>
            <person name="Salamov A."/>
            <person name="Wisecaver J."/>
            <person name="Long T.M."/>
            <person name="Aerts A.L."/>
            <person name="Barry K."/>
            <person name="Choi C."/>
            <person name="Clum A."/>
            <person name="Coughlan A.Y."/>
            <person name="Deshpande S."/>
            <person name="Douglass A.P."/>
            <person name="Hanson S.J."/>
            <person name="Klenk H.-P."/>
            <person name="Labutti K."/>
            <person name="Lapidus A."/>
            <person name="Lindquist E."/>
            <person name="Lipzen A."/>
            <person name="Meier-Kolthoff J.P."/>
            <person name="Ohm R.A."/>
            <person name="Otillar R.P."/>
            <person name="Pangilinan J."/>
            <person name="Peng Y."/>
            <person name="Rokas A."/>
            <person name="Rosa C.A."/>
            <person name="Scheuner C."/>
            <person name="Sibirny A.A."/>
            <person name="Slot J.C."/>
            <person name="Stielow J.B."/>
            <person name="Sun H."/>
            <person name="Kurtzman C.P."/>
            <person name="Blackwell M."/>
            <person name="Grigoriev I.V."/>
            <person name="Jeffries T.W."/>
        </authorList>
    </citation>
    <scope>NUCLEOTIDE SEQUENCE [LARGE SCALE GENOMIC DNA]</scope>
    <source>
        <strain evidence="5">NRRL YB-2248</strain>
    </source>
</reference>
<feature type="domain" description="Survival protein SurE-like phosphatase/nucleotidase" evidence="3">
    <location>
        <begin position="22"/>
        <end position="226"/>
    </location>
</feature>
<dbReference type="SUPFAM" id="SSF64167">
    <property type="entry name" value="SurE-like"/>
    <property type="match status" value="1"/>
</dbReference>
<evidence type="ECO:0000256" key="1">
    <source>
        <dbReference type="SAM" id="MobiDB-lite"/>
    </source>
</evidence>
<feature type="signal peptide" evidence="2">
    <location>
        <begin position="1"/>
        <end position="19"/>
    </location>
</feature>
<protein>
    <recommendedName>
        <fullName evidence="3">Survival protein SurE-like phosphatase/nucleotidase domain-containing protein</fullName>
    </recommendedName>
</protein>
<feature type="compositionally biased region" description="Polar residues" evidence="1">
    <location>
        <begin position="356"/>
        <end position="374"/>
    </location>
</feature>
<feature type="compositionally biased region" description="Low complexity" evidence="1">
    <location>
        <begin position="346"/>
        <end position="355"/>
    </location>
</feature>
<evidence type="ECO:0000259" key="3">
    <source>
        <dbReference type="Pfam" id="PF01975"/>
    </source>
</evidence>
<dbReference type="InterPro" id="IPR002828">
    <property type="entry name" value="SurE-like_Pase/nucleotidase"/>
</dbReference>
<dbReference type="Gene3D" id="3.40.1210.10">
    <property type="entry name" value="Survival protein SurE-like phosphatase/nucleotidase"/>
    <property type="match status" value="1"/>
</dbReference>
<dbReference type="EMBL" id="KV453862">
    <property type="protein sequence ID" value="ODV83669.1"/>
    <property type="molecule type" value="Genomic_DNA"/>
</dbReference>
<dbReference type="GO" id="GO:0016787">
    <property type="term" value="F:hydrolase activity"/>
    <property type="evidence" value="ECO:0007669"/>
    <property type="project" value="InterPro"/>
</dbReference>
<evidence type="ECO:0000256" key="2">
    <source>
        <dbReference type="SAM" id="SignalP"/>
    </source>
</evidence>
<dbReference type="InterPro" id="IPR011990">
    <property type="entry name" value="TPR-like_helical_dom_sf"/>
</dbReference>
<evidence type="ECO:0000313" key="4">
    <source>
        <dbReference type="EMBL" id="ODV83669.1"/>
    </source>
</evidence>
<gene>
    <name evidence="4" type="ORF">CANARDRAFT_202714</name>
</gene>
<name>A0A1E4SVY9_9ASCO</name>
<feature type="region of interest" description="Disordered" evidence="1">
    <location>
        <begin position="400"/>
        <end position="453"/>
    </location>
</feature>
<keyword evidence="5" id="KW-1185">Reference proteome</keyword>
<feature type="compositionally biased region" description="Polar residues" evidence="1">
    <location>
        <begin position="400"/>
        <end position="424"/>
    </location>
</feature>
<dbReference type="PANTHER" id="PTHR41677">
    <property type="entry name" value="YALI0B19030P"/>
    <property type="match status" value="1"/>
</dbReference>
<dbReference type="SUPFAM" id="SSF48452">
    <property type="entry name" value="TPR-like"/>
    <property type="match status" value="1"/>
</dbReference>
<accession>A0A1E4SVY9</accession>
<feature type="chain" id="PRO_5009162991" description="Survival protein SurE-like phosphatase/nucleotidase domain-containing protein" evidence="2">
    <location>
        <begin position="20"/>
        <end position="1611"/>
    </location>
</feature>
<feature type="region of interest" description="Disordered" evidence="1">
    <location>
        <begin position="794"/>
        <end position="818"/>
    </location>
</feature>
<dbReference type="OrthoDB" id="2017974at2759"/>
<dbReference type="Proteomes" id="UP000094801">
    <property type="component" value="Unassembled WGS sequence"/>
</dbReference>
<proteinExistence type="predicted"/>
<organism evidence="4 5">
    <name type="scientific">[Candida] arabinofermentans NRRL YB-2248</name>
    <dbReference type="NCBI Taxonomy" id="983967"/>
    <lineage>
        <taxon>Eukaryota</taxon>
        <taxon>Fungi</taxon>
        <taxon>Dikarya</taxon>
        <taxon>Ascomycota</taxon>
        <taxon>Saccharomycotina</taxon>
        <taxon>Pichiomycetes</taxon>
        <taxon>Pichiales</taxon>
        <taxon>Pichiaceae</taxon>
        <taxon>Ogataea</taxon>
        <taxon>Ogataea/Candida clade</taxon>
    </lineage>
</organism>
<dbReference type="NCBIfam" id="TIGR00087">
    <property type="entry name" value="surE"/>
    <property type="match status" value="1"/>
</dbReference>
<keyword evidence="2" id="KW-0732">Signal</keyword>
<feature type="region of interest" description="Disordered" evidence="1">
    <location>
        <begin position="343"/>
        <end position="377"/>
    </location>
</feature>
<evidence type="ECO:0000313" key="5">
    <source>
        <dbReference type="Proteomes" id="UP000094801"/>
    </source>
</evidence>
<dbReference type="PANTHER" id="PTHR41677:SF1">
    <property type="entry name" value="FE2OG DIOXYGENASE DOMAIN-CONTAINING PROTEIN"/>
    <property type="match status" value="1"/>
</dbReference>